<dbReference type="AlphaFoldDB" id="A0A1M4USG2"/>
<evidence type="ECO:0000313" key="1">
    <source>
        <dbReference type="EMBL" id="SHE59553.1"/>
    </source>
</evidence>
<name>A0A1M4USG2_9BACT</name>
<dbReference type="Proteomes" id="UP000184076">
    <property type="component" value="Unassembled WGS sequence"/>
</dbReference>
<reference evidence="2" key="1">
    <citation type="submission" date="2016-11" db="EMBL/GenBank/DDBJ databases">
        <authorList>
            <person name="Varghese N."/>
            <person name="Submissions S."/>
        </authorList>
    </citation>
    <scope>NUCLEOTIDE SEQUENCE [LARGE SCALE GENOMIC DNA]</scope>
    <source>
        <strain evidence="2">DSM 9756</strain>
    </source>
</reference>
<accession>A0A1M4USG2</accession>
<dbReference type="OrthoDB" id="5417890at2"/>
<dbReference type="RefSeq" id="WP_073036818.1">
    <property type="nucleotide sequence ID" value="NZ_FQVB01000005.1"/>
</dbReference>
<dbReference type="EMBL" id="FQVB01000005">
    <property type="protein sequence ID" value="SHE59553.1"/>
    <property type="molecule type" value="Genomic_DNA"/>
</dbReference>
<gene>
    <name evidence="1" type="ORF">SAMN02745206_00556</name>
</gene>
<proteinExistence type="predicted"/>
<protein>
    <submittedName>
        <fullName evidence="1">Uncharacterized protein</fullName>
    </submittedName>
</protein>
<sequence>MSEYNEEQRRSLDAIVLGLSRMGDGDRKALRERIEPYLAFRAKVDAFQQEFFSELCASSCFHNGRSACCGFESIITFFADLVIAWVLGDEAARAGIYKALESPFRPDRCVYLGPRGCILPLSPVSCALFYCSDAKEEIFLRWPQARALWEDLRQEERGFTWPDRPVLFDWIEARFLSVGVDSPHMYFHKSPGLLLVKREAGLR</sequence>
<organism evidence="1 2">
    <name type="scientific">Desulfacinum infernum DSM 9756</name>
    <dbReference type="NCBI Taxonomy" id="1121391"/>
    <lineage>
        <taxon>Bacteria</taxon>
        <taxon>Pseudomonadati</taxon>
        <taxon>Thermodesulfobacteriota</taxon>
        <taxon>Syntrophobacteria</taxon>
        <taxon>Syntrophobacterales</taxon>
        <taxon>Syntrophobacteraceae</taxon>
        <taxon>Desulfacinum</taxon>
    </lineage>
</organism>
<keyword evidence="2" id="KW-1185">Reference proteome</keyword>
<evidence type="ECO:0000313" key="2">
    <source>
        <dbReference type="Proteomes" id="UP000184076"/>
    </source>
</evidence>